<reference evidence="7 8" key="1">
    <citation type="journal article" date="2018" name="BMC Genomics">
        <title>Genomic comparison of Trypanosoma conorhini and Trypanosoma rangeli to Trypanosoma cruzi strains of high and low virulence.</title>
        <authorList>
            <person name="Bradwell K.R."/>
            <person name="Koparde V.N."/>
            <person name="Matveyev A.V."/>
            <person name="Serrano M.G."/>
            <person name="Alves J.M."/>
            <person name="Parikh H."/>
            <person name="Huang B."/>
            <person name="Lee V."/>
            <person name="Espinosa-Alvarez O."/>
            <person name="Ortiz P.A."/>
            <person name="Costa-Martins A.G."/>
            <person name="Teixeira M.M."/>
            <person name="Buck G.A."/>
        </authorList>
    </citation>
    <scope>NUCLEOTIDE SEQUENCE [LARGE SCALE GENOMIC DNA]</scope>
    <source>
        <strain evidence="7 8">025E</strain>
    </source>
</reference>
<dbReference type="RefSeq" id="XP_029227532.1">
    <property type="nucleotide sequence ID" value="XM_029372381.1"/>
</dbReference>
<keyword evidence="8" id="KW-1185">Reference proteome</keyword>
<evidence type="ECO:0000313" key="8">
    <source>
        <dbReference type="Proteomes" id="UP000284403"/>
    </source>
</evidence>
<dbReference type="PANTHER" id="PTHR10507">
    <property type="entry name" value="CDC45-RELATED PROTEIN"/>
    <property type="match status" value="1"/>
</dbReference>
<keyword evidence="4" id="KW-0539">Nucleus</keyword>
<dbReference type="AlphaFoldDB" id="A0A422PCW7"/>
<feature type="compositionally biased region" description="Acidic residues" evidence="6">
    <location>
        <begin position="179"/>
        <end position="208"/>
    </location>
</feature>
<keyword evidence="5" id="KW-0131">Cell cycle</keyword>
<feature type="region of interest" description="Disordered" evidence="6">
    <location>
        <begin position="179"/>
        <end position="221"/>
    </location>
</feature>
<evidence type="ECO:0000256" key="2">
    <source>
        <dbReference type="ARBA" id="ARBA00010727"/>
    </source>
</evidence>
<protein>
    <submittedName>
        <fullName evidence="7">Putative cell division cycle protein 45 (CDC45)</fullName>
    </submittedName>
</protein>
<comment type="similarity">
    <text evidence="2">Belongs to the CDC45 family.</text>
</comment>
<proteinExistence type="inferred from homology"/>
<dbReference type="PANTHER" id="PTHR10507:SF0">
    <property type="entry name" value="CELL DIVISION CONTROL PROTEIN 45 HOMOLOG"/>
    <property type="match status" value="1"/>
</dbReference>
<dbReference type="GO" id="GO:1902977">
    <property type="term" value="P:mitotic DNA replication preinitiation complex assembly"/>
    <property type="evidence" value="ECO:0007669"/>
    <property type="project" value="TreeGrafter"/>
</dbReference>
<dbReference type="GO" id="GO:0003697">
    <property type="term" value="F:single-stranded DNA binding"/>
    <property type="evidence" value="ECO:0007669"/>
    <property type="project" value="TreeGrafter"/>
</dbReference>
<sequence>MADHLTPWHHINRFYHTTRKPIQLLVAYHADAAAASITLTTLLKACFVPFNLHPIMEYEEAKGVIERTSMAQDAEILGDDEPVDELFVLIGLGAPISLRSFFELRRHIVIVLDSYRPFLLDNLRASDNNRLVLWGHDRIHEEVEEFFREQRRRELLQARRRRRRRMRRAQRRLRAYGEVADDVEDEEGEEGELGSGSSDDDDDDDAETHDDMTPSQSQEGIDWMNEEVPEGLEQLYYAAECGGKSCALEVYDLAILLNRVKEPVLWHAAVGVCDLFTRRLIDYGTYLVEMRRLHNEVTLRKGIRRGPLDDVTDETLNRHHKIASSNTMQLINFEDDQLFLLRHYSLWGAMWHHPVVASLLSLHHVEDGTGTLRQLLARCGVSAKLAQQPWGELPDDAKVESLRLLHNELKQALRTRGSFIKNPTRIRCVARTTGYSVEVSTFDVCTLFTALLAKVPPTNMNTEEASEAMMKEKLREFRREQFWRAHDIIDADPNSRLFVDAVQEARMLQESVAAATSALMQPGMIQSTKDIHYAQPSDPTNASTALETFGCPFRLSVLAERMLIALTVERGLGKYTREVRPVLLSCPVPRLIGSAMPQQQPQQQQQQVIQTEEKFIVLFAHEGPTKEGLSPVVPVARWNDCVTNTEDFLVPPLRDFIRRDTVLIDGRESTAHLAEMLHLRSLTGTL</sequence>
<dbReference type="Proteomes" id="UP000284403">
    <property type="component" value="Unassembled WGS sequence"/>
</dbReference>
<comment type="subcellular location">
    <subcellularLocation>
        <location evidence="1">Nucleus</location>
    </subcellularLocation>
</comment>
<dbReference type="InterPro" id="IPR003874">
    <property type="entry name" value="CDC45"/>
</dbReference>
<dbReference type="GO" id="GO:0051301">
    <property type="term" value="P:cell division"/>
    <property type="evidence" value="ECO:0007669"/>
    <property type="project" value="UniProtKB-KW"/>
</dbReference>
<dbReference type="GO" id="GO:0031261">
    <property type="term" value="C:DNA replication preinitiation complex"/>
    <property type="evidence" value="ECO:0007669"/>
    <property type="project" value="TreeGrafter"/>
</dbReference>
<organism evidence="7 8">
    <name type="scientific">Trypanosoma conorhini</name>
    <dbReference type="NCBI Taxonomy" id="83891"/>
    <lineage>
        <taxon>Eukaryota</taxon>
        <taxon>Discoba</taxon>
        <taxon>Euglenozoa</taxon>
        <taxon>Kinetoplastea</taxon>
        <taxon>Metakinetoplastina</taxon>
        <taxon>Trypanosomatida</taxon>
        <taxon>Trypanosomatidae</taxon>
        <taxon>Trypanosoma</taxon>
    </lineage>
</organism>
<evidence type="ECO:0000256" key="5">
    <source>
        <dbReference type="ARBA" id="ARBA00023306"/>
    </source>
</evidence>
<evidence type="ECO:0000256" key="1">
    <source>
        <dbReference type="ARBA" id="ARBA00004123"/>
    </source>
</evidence>
<name>A0A422PCW7_9TRYP</name>
<evidence type="ECO:0000256" key="3">
    <source>
        <dbReference type="ARBA" id="ARBA00022705"/>
    </source>
</evidence>
<dbReference type="OrthoDB" id="10258882at2759"/>
<gene>
    <name evidence="7" type="ORF">Tco025E_05487</name>
</gene>
<evidence type="ECO:0000256" key="4">
    <source>
        <dbReference type="ARBA" id="ARBA00023242"/>
    </source>
</evidence>
<dbReference type="GO" id="GO:0000727">
    <property type="term" value="P:double-strand break repair via break-induced replication"/>
    <property type="evidence" value="ECO:0007669"/>
    <property type="project" value="TreeGrafter"/>
</dbReference>
<keyword evidence="7" id="KW-0132">Cell division</keyword>
<evidence type="ECO:0000256" key="6">
    <source>
        <dbReference type="SAM" id="MobiDB-lite"/>
    </source>
</evidence>
<keyword evidence="3" id="KW-0235">DNA replication</keyword>
<dbReference type="GO" id="GO:0003682">
    <property type="term" value="F:chromatin binding"/>
    <property type="evidence" value="ECO:0007669"/>
    <property type="project" value="TreeGrafter"/>
</dbReference>
<dbReference type="GO" id="GO:0003688">
    <property type="term" value="F:DNA replication origin binding"/>
    <property type="evidence" value="ECO:0007669"/>
    <property type="project" value="TreeGrafter"/>
</dbReference>
<dbReference type="GeneID" id="40319098"/>
<evidence type="ECO:0000313" key="7">
    <source>
        <dbReference type="EMBL" id="RNF15567.1"/>
    </source>
</evidence>
<dbReference type="Pfam" id="PF02724">
    <property type="entry name" value="CDC45"/>
    <property type="match status" value="1"/>
</dbReference>
<accession>A0A422PCW7</accession>
<comment type="caution">
    <text evidence="7">The sequence shown here is derived from an EMBL/GenBank/DDBJ whole genome shotgun (WGS) entry which is preliminary data.</text>
</comment>
<dbReference type="EMBL" id="MKKU01000322">
    <property type="protein sequence ID" value="RNF15567.1"/>
    <property type="molecule type" value="Genomic_DNA"/>
</dbReference>
<dbReference type="GO" id="GO:0006270">
    <property type="term" value="P:DNA replication initiation"/>
    <property type="evidence" value="ECO:0007669"/>
    <property type="project" value="InterPro"/>
</dbReference>